<dbReference type="AlphaFoldDB" id="A0A2H0UPE6"/>
<reference evidence="2" key="1">
    <citation type="submission" date="2017-09" db="EMBL/GenBank/DDBJ databases">
        <title>Depth-based differentiation of microbial function through sediment-hosted aquifers and enrichment of novel symbionts in the deep terrestrial subsurface.</title>
        <authorList>
            <person name="Probst A.J."/>
            <person name="Ladd B."/>
            <person name="Jarett J.K."/>
            <person name="Geller-Mcgrath D.E."/>
            <person name="Sieber C.M.K."/>
            <person name="Emerson J.B."/>
            <person name="Anantharaman K."/>
            <person name="Thomas B.C."/>
            <person name="Malmstrom R."/>
            <person name="Stieglmeier M."/>
            <person name="Klingl A."/>
            <person name="Woyke T."/>
            <person name="Ryan C.M."/>
            <person name="Banfield J.F."/>
        </authorList>
    </citation>
    <scope>NUCLEOTIDE SEQUENCE [LARGE SCALE GENOMIC DNA]</scope>
</reference>
<protein>
    <submittedName>
        <fullName evidence="1">Uncharacterized protein</fullName>
    </submittedName>
</protein>
<proteinExistence type="predicted"/>
<accession>A0A2H0UPE6</accession>
<organism evidence="1 2">
    <name type="scientific">Candidatus Harrisonbacteria bacterium CG10_big_fil_rev_8_21_14_0_10_45_28</name>
    <dbReference type="NCBI Taxonomy" id="1974586"/>
    <lineage>
        <taxon>Bacteria</taxon>
        <taxon>Candidatus Harrisoniibacteriota</taxon>
    </lineage>
</organism>
<gene>
    <name evidence="1" type="ORF">COU10_03505</name>
</gene>
<name>A0A2H0UPE6_9BACT</name>
<evidence type="ECO:0000313" key="2">
    <source>
        <dbReference type="Proteomes" id="UP000230903"/>
    </source>
</evidence>
<comment type="caution">
    <text evidence="1">The sequence shown here is derived from an EMBL/GenBank/DDBJ whole genome shotgun (WGS) entry which is preliminary data.</text>
</comment>
<dbReference type="EMBL" id="PFBC01000053">
    <property type="protein sequence ID" value="PIR87665.1"/>
    <property type="molecule type" value="Genomic_DNA"/>
</dbReference>
<dbReference type="Proteomes" id="UP000230903">
    <property type="component" value="Unassembled WGS sequence"/>
</dbReference>
<sequence>MAKKSTRLYDVTHNGRIEVDVKALVRDPRTQQIAKTAHELIQAQRAEEVTDRKEIKRLLERIQVVLEKLEKLKGAESS</sequence>
<evidence type="ECO:0000313" key="1">
    <source>
        <dbReference type="EMBL" id="PIR87665.1"/>
    </source>
</evidence>